<dbReference type="RefSeq" id="XP_007728752.1">
    <property type="nucleotide sequence ID" value="XM_007730562.1"/>
</dbReference>
<protein>
    <recommendedName>
        <fullName evidence="3">DUF6594 domain-containing protein</fullName>
    </recommendedName>
</protein>
<dbReference type="InterPro" id="IPR046529">
    <property type="entry name" value="DUF6594"/>
</dbReference>
<reference evidence="4 5" key="1">
    <citation type="submission" date="2013-03" db="EMBL/GenBank/DDBJ databases">
        <title>The Genome Sequence of Capronia epimyces CBS 606.96.</title>
        <authorList>
            <consortium name="The Broad Institute Genomics Platform"/>
            <person name="Cuomo C."/>
            <person name="de Hoog S."/>
            <person name="Gorbushina A."/>
            <person name="Walker B."/>
            <person name="Young S.K."/>
            <person name="Zeng Q."/>
            <person name="Gargeya S."/>
            <person name="Fitzgerald M."/>
            <person name="Haas B."/>
            <person name="Abouelleil A."/>
            <person name="Allen A.W."/>
            <person name="Alvarado L."/>
            <person name="Arachchi H.M."/>
            <person name="Berlin A.M."/>
            <person name="Chapman S.B."/>
            <person name="Gainer-Dewar J."/>
            <person name="Goldberg J."/>
            <person name="Griggs A."/>
            <person name="Gujja S."/>
            <person name="Hansen M."/>
            <person name="Howarth C."/>
            <person name="Imamovic A."/>
            <person name="Ireland A."/>
            <person name="Larimer J."/>
            <person name="McCowan C."/>
            <person name="Murphy C."/>
            <person name="Pearson M."/>
            <person name="Poon T.W."/>
            <person name="Priest M."/>
            <person name="Roberts A."/>
            <person name="Saif S."/>
            <person name="Shea T."/>
            <person name="Sisk P."/>
            <person name="Sykes S."/>
            <person name="Wortman J."/>
            <person name="Nusbaum C."/>
            <person name="Birren B."/>
        </authorList>
    </citation>
    <scope>NUCLEOTIDE SEQUENCE [LARGE SCALE GENOMIC DNA]</scope>
    <source>
        <strain evidence="4 5">CBS 606.96</strain>
    </source>
</reference>
<dbReference type="OrthoDB" id="3533814at2759"/>
<feature type="domain" description="DUF6594" evidence="3">
    <location>
        <begin position="13"/>
        <end position="264"/>
    </location>
</feature>
<proteinExistence type="predicted"/>
<dbReference type="PANTHER" id="PTHR34502">
    <property type="entry name" value="DUF6594 DOMAIN-CONTAINING PROTEIN-RELATED"/>
    <property type="match status" value="1"/>
</dbReference>
<keyword evidence="2" id="KW-0472">Membrane</keyword>
<dbReference type="HOGENOM" id="CLU_051118_2_1_1"/>
<keyword evidence="2" id="KW-1133">Transmembrane helix</keyword>
<dbReference type="PANTHER" id="PTHR34502:SF5">
    <property type="entry name" value="DUF6594 DOMAIN-CONTAINING PROTEIN"/>
    <property type="match status" value="1"/>
</dbReference>
<sequence length="264" mass="29449">MTCPNLPADQKGYHRLATLMTRDESLAIFRKYDFANAISLLSLQAEVQELEAEFLDQCRRDKATDRPFSNSFKTLREDGNGGSEQNQKLQALRKGVGQYMSRLSELHPPAPSQLGALRDWLMDERGGANFLLRSESRLWEVEEGSRFVQIGRSRGERDKFTKFTSWVLISVLHKYFGLWRTAGRPVDAEAGMISYDESKLLKAGTLIATVLSSIIPVLSIYALFVVKNPYARIGIAAGFTALFAGLLAAFSSARRIEIFAATAT</sequence>
<dbReference type="Pfam" id="PF20237">
    <property type="entry name" value="DUF6594"/>
    <property type="match status" value="1"/>
</dbReference>
<keyword evidence="2" id="KW-0812">Transmembrane</keyword>
<gene>
    <name evidence="4" type="ORF">A1O3_00412</name>
</gene>
<comment type="caution">
    <text evidence="4">The sequence shown here is derived from an EMBL/GenBank/DDBJ whole genome shotgun (WGS) entry which is preliminary data.</text>
</comment>
<name>W9YG79_9EURO</name>
<dbReference type="AlphaFoldDB" id="W9YG79"/>
<evidence type="ECO:0000313" key="4">
    <source>
        <dbReference type="EMBL" id="EXJ91862.1"/>
    </source>
</evidence>
<feature type="region of interest" description="Disordered" evidence="1">
    <location>
        <begin position="65"/>
        <end position="87"/>
    </location>
</feature>
<dbReference type="Proteomes" id="UP000019478">
    <property type="component" value="Unassembled WGS sequence"/>
</dbReference>
<keyword evidence="5" id="KW-1185">Reference proteome</keyword>
<dbReference type="EMBL" id="AMGY01000001">
    <property type="protein sequence ID" value="EXJ91862.1"/>
    <property type="molecule type" value="Genomic_DNA"/>
</dbReference>
<dbReference type="GeneID" id="19164552"/>
<dbReference type="STRING" id="1182542.W9YG79"/>
<evidence type="ECO:0000259" key="3">
    <source>
        <dbReference type="Pfam" id="PF20237"/>
    </source>
</evidence>
<dbReference type="eggNOG" id="ENOG502SQ2Y">
    <property type="taxonomic scope" value="Eukaryota"/>
</dbReference>
<feature type="transmembrane region" description="Helical" evidence="2">
    <location>
        <begin position="200"/>
        <end position="224"/>
    </location>
</feature>
<accession>W9YG79</accession>
<evidence type="ECO:0000313" key="5">
    <source>
        <dbReference type="Proteomes" id="UP000019478"/>
    </source>
</evidence>
<evidence type="ECO:0000256" key="2">
    <source>
        <dbReference type="SAM" id="Phobius"/>
    </source>
</evidence>
<organism evidence="4 5">
    <name type="scientific">Capronia epimyces CBS 606.96</name>
    <dbReference type="NCBI Taxonomy" id="1182542"/>
    <lineage>
        <taxon>Eukaryota</taxon>
        <taxon>Fungi</taxon>
        <taxon>Dikarya</taxon>
        <taxon>Ascomycota</taxon>
        <taxon>Pezizomycotina</taxon>
        <taxon>Eurotiomycetes</taxon>
        <taxon>Chaetothyriomycetidae</taxon>
        <taxon>Chaetothyriales</taxon>
        <taxon>Herpotrichiellaceae</taxon>
        <taxon>Capronia</taxon>
    </lineage>
</organism>
<feature type="transmembrane region" description="Helical" evidence="2">
    <location>
        <begin position="230"/>
        <end position="250"/>
    </location>
</feature>
<evidence type="ECO:0000256" key="1">
    <source>
        <dbReference type="SAM" id="MobiDB-lite"/>
    </source>
</evidence>